<dbReference type="GO" id="GO:0035194">
    <property type="term" value="P:regulatory ncRNA-mediated post-transcriptional gene silencing"/>
    <property type="evidence" value="ECO:0007669"/>
    <property type="project" value="TreeGrafter"/>
</dbReference>
<gene>
    <name evidence="6" type="ORF">P167DRAFT_586223</name>
</gene>
<keyword evidence="2" id="KW-0943">RNA-mediated gene silencing</keyword>
<evidence type="ECO:0000313" key="6">
    <source>
        <dbReference type="EMBL" id="RPB17159.1"/>
    </source>
</evidence>
<dbReference type="Pfam" id="PF13086">
    <property type="entry name" value="AAA_11"/>
    <property type="match status" value="1"/>
</dbReference>
<feature type="compositionally biased region" description="Polar residues" evidence="3">
    <location>
        <begin position="844"/>
        <end position="854"/>
    </location>
</feature>
<feature type="compositionally biased region" description="Polar residues" evidence="3">
    <location>
        <begin position="63"/>
        <end position="78"/>
    </location>
</feature>
<dbReference type="InterPro" id="IPR045055">
    <property type="entry name" value="DNA2/NAM7-like"/>
</dbReference>
<dbReference type="Gene3D" id="3.40.50.300">
    <property type="entry name" value="P-loop containing nucleotide triphosphate hydrolases"/>
    <property type="match status" value="2"/>
</dbReference>
<dbReference type="GO" id="GO:0032574">
    <property type="term" value="F:5'-3' RNA helicase activity"/>
    <property type="evidence" value="ECO:0007669"/>
    <property type="project" value="InterPro"/>
</dbReference>
<feature type="domain" description="DNA2/NAM7 helicase helicase" evidence="4">
    <location>
        <begin position="334"/>
        <end position="407"/>
    </location>
</feature>
<dbReference type="Proteomes" id="UP000277580">
    <property type="component" value="Unassembled WGS sequence"/>
</dbReference>
<evidence type="ECO:0000256" key="1">
    <source>
        <dbReference type="ARBA" id="ARBA00022806"/>
    </source>
</evidence>
<keyword evidence="1" id="KW-0067">ATP-binding</keyword>
<feature type="compositionally biased region" description="Basic and acidic residues" evidence="3">
    <location>
        <begin position="832"/>
        <end position="843"/>
    </location>
</feature>
<dbReference type="EMBL" id="ML119106">
    <property type="protein sequence ID" value="RPB17159.1"/>
    <property type="molecule type" value="Genomic_DNA"/>
</dbReference>
<evidence type="ECO:0000259" key="5">
    <source>
        <dbReference type="Pfam" id="PF13087"/>
    </source>
</evidence>
<dbReference type="InParanoid" id="A0A3N4L6Q1"/>
<dbReference type="GO" id="GO:0003723">
    <property type="term" value="F:RNA binding"/>
    <property type="evidence" value="ECO:0007669"/>
    <property type="project" value="InterPro"/>
</dbReference>
<feature type="compositionally biased region" description="Low complexity" evidence="3">
    <location>
        <begin position="19"/>
        <end position="39"/>
    </location>
</feature>
<dbReference type="CDD" id="cd18038">
    <property type="entry name" value="DEXXQc_Helz-like"/>
    <property type="match status" value="1"/>
</dbReference>
<dbReference type="InterPro" id="IPR047187">
    <property type="entry name" value="SF1_C_Upf1"/>
</dbReference>
<dbReference type="InterPro" id="IPR027417">
    <property type="entry name" value="P-loop_NTPase"/>
</dbReference>
<dbReference type="CDD" id="cd18808">
    <property type="entry name" value="SF1_C_Upf1"/>
    <property type="match status" value="1"/>
</dbReference>
<proteinExistence type="predicted"/>
<feature type="region of interest" description="Disordered" evidence="3">
    <location>
        <begin position="1"/>
        <end position="79"/>
    </location>
</feature>
<sequence length="935" mass="104705">MSYAATLKAAPPAFPATVQQQQQQQQPQKQQQLQQQQLPPQHPAHQSPILFHPGQPFRPNPSQPSFTPGGQQAPNLSTPKPWYPDVYTLPFIPQYLQVINTLPAATVTSLPPPSIQFHAFISSFCGSSFLRLLPPPPAIPPTPAKPAPTPSTDLNPSTYFDYFFNLLSHEVSSQHERFRKYDMYNEPLYVQDLSQSLYRLIVPGIRENTPLVQLGDVVRLRQVRIHPASYMAMGGGSFNGFQYDACVYGMDKTVGYIVLRVDHLMMESGRFNVCFCVQEKRWAVNSNGINGSVNQDIPRGGGFVRRMLFPEKADGVLQRNLGKGAFNRGWFDGELNYEQQKAVDAIVQQNYGNIPYLISGPPGTGKTKTIVEAVLQLIFTPSSPKHHILLCAPSHEAADTLAKRLIPYLNPKVLFRLQSSARTFPEVPGELLPYSYIANDMFSLPEWKTLMGFRVIVCSTRDAEILVEARCTNRDLARWEKGVVDSLRGIGDEKDDNGRHGVVEKGQSVNVHWTALLLDEAAQGIEPEVAVALSVVAPPEEASLDRPIFVMAGDQKQLGPRTTSKIPQLDMSLFERLFLREIYSQHPLARHSFGVEQNPTGWSAERILERKKALLPYLRPPFTNLIRNYRSHPAILAVPSALFYNDTLVPEARGTEGMECWAGWKGRKGIPIKFCLNGGQDEWHEEGVSFYNLREIQIACNIAKDLVASGLIEPYEIAIMAQFREQIKRLRKALRSPSYGLRNVNVGPIEIYQGSEHKLVIICTTRSRERFLEGDLERGLGVVFENRRACVALTRAKQGLIVIGNPWILGKDPTWRAWMGFAWRHDAVEKDPFEEAEEPRAQKTDGSQAPTASGNGKLPSTELRVNFWQPPEDERETPQYISRLETALVYKTRAMSGDMLGGIGGGFDGDDPMWTAGIVAEEAVRENENKVNEGM</sequence>
<dbReference type="Pfam" id="PF13087">
    <property type="entry name" value="AAA_12"/>
    <property type="match status" value="1"/>
</dbReference>
<reference evidence="6 7" key="1">
    <citation type="journal article" date="2018" name="Nat. Ecol. Evol.">
        <title>Pezizomycetes genomes reveal the molecular basis of ectomycorrhizal truffle lifestyle.</title>
        <authorList>
            <person name="Murat C."/>
            <person name="Payen T."/>
            <person name="Noel B."/>
            <person name="Kuo A."/>
            <person name="Morin E."/>
            <person name="Chen J."/>
            <person name="Kohler A."/>
            <person name="Krizsan K."/>
            <person name="Balestrini R."/>
            <person name="Da Silva C."/>
            <person name="Montanini B."/>
            <person name="Hainaut M."/>
            <person name="Levati E."/>
            <person name="Barry K.W."/>
            <person name="Belfiori B."/>
            <person name="Cichocki N."/>
            <person name="Clum A."/>
            <person name="Dockter R.B."/>
            <person name="Fauchery L."/>
            <person name="Guy J."/>
            <person name="Iotti M."/>
            <person name="Le Tacon F."/>
            <person name="Lindquist E.A."/>
            <person name="Lipzen A."/>
            <person name="Malagnac F."/>
            <person name="Mello A."/>
            <person name="Molinier V."/>
            <person name="Miyauchi S."/>
            <person name="Poulain J."/>
            <person name="Riccioni C."/>
            <person name="Rubini A."/>
            <person name="Sitrit Y."/>
            <person name="Splivallo R."/>
            <person name="Traeger S."/>
            <person name="Wang M."/>
            <person name="Zifcakova L."/>
            <person name="Wipf D."/>
            <person name="Zambonelli A."/>
            <person name="Paolocci F."/>
            <person name="Nowrousian M."/>
            <person name="Ottonello S."/>
            <person name="Baldrian P."/>
            <person name="Spatafora J.W."/>
            <person name="Henrissat B."/>
            <person name="Nagy L.G."/>
            <person name="Aury J.M."/>
            <person name="Wincker P."/>
            <person name="Grigoriev I.V."/>
            <person name="Bonfante P."/>
            <person name="Martin F.M."/>
        </authorList>
    </citation>
    <scope>NUCLEOTIDE SEQUENCE [LARGE SCALE GENOMIC DNA]</scope>
    <source>
        <strain evidence="6 7">CCBAS932</strain>
    </source>
</reference>
<keyword evidence="1" id="KW-0547">Nucleotide-binding</keyword>
<organism evidence="6 7">
    <name type="scientific">Morchella conica CCBAS932</name>
    <dbReference type="NCBI Taxonomy" id="1392247"/>
    <lineage>
        <taxon>Eukaryota</taxon>
        <taxon>Fungi</taxon>
        <taxon>Dikarya</taxon>
        <taxon>Ascomycota</taxon>
        <taxon>Pezizomycotina</taxon>
        <taxon>Pezizomycetes</taxon>
        <taxon>Pezizales</taxon>
        <taxon>Morchellaceae</taxon>
        <taxon>Morchella</taxon>
    </lineage>
</organism>
<dbReference type="GO" id="GO:0005829">
    <property type="term" value="C:cytosol"/>
    <property type="evidence" value="ECO:0007669"/>
    <property type="project" value="TreeGrafter"/>
</dbReference>
<dbReference type="SUPFAM" id="SSF52540">
    <property type="entry name" value="P-loop containing nucleoside triphosphate hydrolases"/>
    <property type="match status" value="1"/>
</dbReference>
<feature type="region of interest" description="Disordered" evidence="3">
    <location>
        <begin position="832"/>
        <end position="861"/>
    </location>
</feature>
<keyword evidence="7" id="KW-1185">Reference proteome</keyword>
<dbReference type="OrthoDB" id="6513042at2759"/>
<dbReference type="PANTHER" id="PTHR10887:SF322">
    <property type="entry name" value="HELICASE MOV-10"/>
    <property type="match status" value="1"/>
</dbReference>
<protein>
    <submittedName>
        <fullName evidence="6">Uncharacterized protein</fullName>
    </submittedName>
</protein>
<dbReference type="PANTHER" id="PTHR10887">
    <property type="entry name" value="DNA2/NAM7 HELICASE FAMILY"/>
    <property type="match status" value="1"/>
</dbReference>
<accession>A0A3N4L6Q1</accession>
<evidence type="ECO:0000259" key="4">
    <source>
        <dbReference type="Pfam" id="PF13086"/>
    </source>
</evidence>
<feature type="domain" description="DNA2/NAM7 helicase-like C-terminal" evidence="5">
    <location>
        <begin position="621"/>
        <end position="805"/>
    </location>
</feature>
<dbReference type="STRING" id="1392247.A0A3N4L6Q1"/>
<name>A0A3N4L6Q1_9PEZI</name>
<keyword evidence="1" id="KW-0347">Helicase</keyword>
<dbReference type="InterPro" id="IPR041679">
    <property type="entry name" value="DNA2/NAM7-like_C"/>
</dbReference>
<evidence type="ECO:0000313" key="7">
    <source>
        <dbReference type="Proteomes" id="UP000277580"/>
    </source>
</evidence>
<dbReference type="InterPro" id="IPR041677">
    <property type="entry name" value="DNA2/NAM7_AAA_11"/>
</dbReference>
<evidence type="ECO:0000256" key="2">
    <source>
        <dbReference type="ARBA" id="ARBA00023158"/>
    </source>
</evidence>
<evidence type="ECO:0000256" key="3">
    <source>
        <dbReference type="SAM" id="MobiDB-lite"/>
    </source>
</evidence>
<dbReference type="InterPro" id="IPR026122">
    <property type="entry name" value="MOV-10/SDE3_DEXXQ/H-box"/>
</dbReference>
<keyword evidence="1" id="KW-0378">Hydrolase</keyword>
<dbReference type="AlphaFoldDB" id="A0A3N4L6Q1"/>